<keyword evidence="3" id="KW-1185">Reference proteome</keyword>
<dbReference type="Proteomes" id="UP000664203">
    <property type="component" value="Unassembled WGS sequence"/>
</dbReference>
<evidence type="ECO:0000313" key="2">
    <source>
        <dbReference type="EMBL" id="CAF9927831.1"/>
    </source>
</evidence>
<protein>
    <submittedName>
        <fullName evidence="2">Uncharacterized protein</fullName>
    </submittedName>
</protein>
<proteinExistence type="predicted"/>
<name>A0A8H3FUX0_9LECA</name>
<dbReference type="EMBL" id="CAJPDR010000240">
    <property type="protein sequence ID" value="CAF9927831.1"/>
    <property type="molecule type" value="Genomic_DNA"/>
</dbReference>
<dbReference type="AlphaFoldDB" id="A0A8H3FUX0"/>
<accession>A0A8H3FUX0</accession>
<sequence length="51" mass="5640">MEIQLTSLERKIDDLLATVASLDEPGSEVDEASTETMGNFPRTGKDQSEKR</sequence>
<evidence type="ECO:0000313" key="3">
    <source>
        <dbReference type="Proteomes" id="UP000664203"/>
    </source>
</evidence>
<organism evidence="2 3">
    <name type="scientific">Alectoria fallacina</name>
    <dbReference type="NCBI Taxonomy" id="1903189"/>
    <lineage>
        <taxon>Eukaryota</taxon>
        <taxon>Fungi</taxon>
        <taxon>Dikarya</taxon>
        <taxon>Ascomycota</taxon>
        <taxon>Pezizomycotina</taxon>
        <taxon>Lecanoromycetes</taxon>
        <taxon>OSLEUM clade</taxon>
        <taxon>Lecanoromycetidae</taxon>
        <taxon>Lecanorales</taxon>
        <taxon>Lecanorineae</taxon>
        <taxon>Parmeliaceae</taxon>
        <taxon>Alectoria</taxon>
    </lineage>
</organism>
<gene>
    <name evidence="2" type="ORF">ALECFALPRED_003892</name>
</gene>
<feature type="region of interest" description="Disordered" evidence="1">
    <location>
        <begin position="22"/>
        <end position="51"/>
    </location>
</feature>
<dbReference type="OrthoDB" id="5413811at2759"/>
<comment type="caution">
    <text evidence="2">The sequence shown here is derived from an EMBL/GenBank/DDBJ whole genome shotgun (WGS) entry which is preliminary data.</text>
</comment>
<reference evidence="2" key="1">
    <citation type="submission" date="2021-03" db="EMBL/GenBank/DDBJ databases">
        <authorList>
            <person name="Tagirdzhanova G."/>
        </authorList>
    </citation>
    <scope>NUCLEOTIDE SEQUENCE</scope>
</reference>
<evidence type="ECO:0000256" key="1">
    <source>
        <dbReference type="SAM" id="MobiDB-lite"/>
    </source>
</evidence>